<dbReference type="RefSeq" id="WP_151468202.1">
    <property type="nucleotide sequence ID" value="NZ_WBKG01000003.1"/>
</dbReference>
<evidence type="ECO:0000313" key="2">
    <source>
        <dbReference type="Proteomes" id="UP000442990"/>
    </source>
</evidence>
<reference evidence="1 2" key="1">
    <citation type="submission" date="2019-09" db="EMBL/GenBank/DDBJ databases">
        <title>Isolation and identification of active actinomycetes.</title>
        <authorList>
            <person name="Yu Z."/>
            <person name="Han C."/>
            <person name="Yu B."/>
        </authorList>
    </citation>
    <scope>NUCLEOTIDE SEQUENCE [LARGE SCALE GENOMIC DNA]</scope>
    <source>
        <strain evidence="1 2">NEAU-H2</strain>
    </source>
</reference>
<evidence type="ECO:0000313" key="1">
    <source>
        <dbReference type="EMBL" id="KAB1989903.1"/>
    </source>
</evidence>
<organism evidence="1 2">
    <name type="scientific">Streptomyces triticiradicis</name>
    <dbReference type="NCBI Taxonomy" id="2651189"/>
    <lineage>
        <taxon>Bacteria</taxon>
        <taxon>Bacillati</taxon>
        <taxon>Actinomycetota</taxon>
        <taxon>Actinomycetes</taxon>
        <taxon>Kitasatosporales</taxon>
        <taxon>Streptomycetaceae</taxon>
        <taxon>Streptomyces</taxon>
    </lineage>
</organism>
<dbReference type="EMBL" id="WBKG01000003">
    <property type="protein sequence ID" value="KAB1989903.1"/>
    <property type="molecule type" value="Genomic_DNA"/>
</dbReference>
<comment type="caution">
    <text evidence="1">The sequence shown here is derived from an EMBL/GenBank/DDBJ whole genome shotgun (WGS) entry which is preliminary data.</text>
</comment>
<dbReference type="AlphaFoldDB" id="A0A7J5DME7"/>
<gene>
    <name evidence="1" type="ORF">F8144_06070</name>
</gene>
<keyword evidence="2" id="KW-1185">Reference proteome</keyword>
<sequence>MTSYLLRGPGFGLENHLRRVIDAVVRAERATSYLDVVARTPLCRQVAGVDPRAQIDSNLHVRGTARDRADRSMVEYPLFPSPLDALRPRAGQAVVTPRDPS</sequence>
<dbReference type="Proteomes" id="UP000442990">
    <property type="component" value="Unassembled WGS sequence"/>
</dbReference>
<name>A0A7J5DME7_9ACTN</name>
<protein>
    <submittedName>
        <fullName evidence="1">Uncharacterized protein</fullName>
    </submittedName>
</protein>
<proteinExistence type="predicted"/>
<accession>A0A7J5DME7</accession>